<reference evidence="1" key="1">
    <citation type="submission" date="2023-10" db="EMBL/GenBank/DDBJ databases">
        <title>Whole genome sequencing of actinobacterial strain Amycolatopsis sp. (BCA-696) identifies the underlying plant growth-promoting genes.</title>
        <authorList>
            <person name="Gandham P."/>
            <person name="Vadla N."/>
            <person name="Saji A."/>
            <person name="Srinivas V."/>
            <person name="Ruperao P."/>
            <person name="Selvanayagam S."/>
            <person name="Saxena R.K."/>
            <person name="Rathore A."/>
            <person name="Gopalakrishnan S."/>
            <person name="Thakur V."/>
        </authorList>
    </citation>
    <scope>NUCLEOTIDE SEQUENCE</scope>
    <source>
        <strain evidence="1">BCA-696</strain>
    </source>
</reference>
<dbReference type="Proteomes" id="UP001456344">
    <property type="component" value="Chromosome"/>
</dbReference>
<dbReference type="EMBL" id="CP150484">
    <property type="protein sequence ID" value="WYW18145.1"/>
    <property type="molecule type" value="Genomic_DNA"/>
</dbReference>
<evidence type="ECO:0000313" key="2">
    <source>
        <dbReference type="Proteomes" id="UP001456344"/>
    </source>
</evidence>
<proteinExistence type="predicted"/>
<gene>
    <name evidence="1" type="ORF">LCL61_21620</name>
</gene>
<name>A0ACD5BFN2_9PSEU</name>
<accession>A0ACD5BFN2</accession>
<protein>
    <submittedName>
        <fullName evidence="1">Universal stress protein</fullName>
    </submittedName>
</protein>
<sequence length="296" mass="30924">MTTFGSRPVVAAVNGSAHSMAAALWAAKEALLCKTELLLLMAYGVDGGPFGNRSFPPDTWLKAKEAITGEVLHEFREACESAVPEVKVTTVAVDTGPVAALTEISATARLLAIGAPTGEIAGLFAGVSAARLSSGAVCPVVVVRGPGDDGPVVVGVDGSPLSEEALAWAFAEASNREAPLVALHAWHDGDVAGLFTGEGALPFPGESVRETENRVLGQRLAGWRKKYPQVPVDQVVVRDKPRHRLLELSEKARLVVVGTRGRGGFAALAVGSTSHALIHHAKCPVMVVRETGRPPR</sequence>
<evidence type="ECO:0000313" key="1">
    <source>
        <dbReference type="EMBL" id="WYW18145.1"/>
    </source>
</evidence>
<keyword evidence="2" id="KW-1185">Reference proteome</keyword>
<organism evidence="1 2">
    <name type="scientific">Amycolatopsis coloradensis</name>
    <dbReference type="NCBI Taxonomy" id="76021"/>
    <lineage>
        <taxon>Bacteria</taxon>
        <taxon>Bacillati</taxon>
        <taxon>Actinomycetota</taxon>
        <taxon>Actinomycetes</taxon>
        <taxon>Pseudonocardiales</taxon>
        <taxon>Pseudonocardiaceae</taxon>
        <taxon>Amycolatopsis</taxon>
    </lineage>
</organism>